<evidence type="ECO:0000313" key="6">
    <source>
        <dbReference type="Proteomes" id="UP000249890"/>
    </source>
</evidence>
<feature type="domain" description="HTH araC/xylS-type" evidence="4">
    <location>
        <begin position="1"/>
        <end position="36"/>
    </location>
</feature>
<dbReference type="PROSITE" id="PS01124">
    <property type="entry name" value="HTH_ARAC_FAMILY_2"/>
    <property type="match status" value="1"/>
</dbReference>
<dbReference type="RefSeq" id="WP_087920106.1">
    <property type="nucleotide sequence ID" value="NZ_CP021780.1"/>
</dbReference>
<dbReference type="PRINTS" id="PR00032">
    <property type="entry name" value="HTHARAC"/>
</dbReference>
<keyword evidence="3" id="KW-0804">Transcription</keyword>
<organism evidence="5 6">
    <name type="scientific">Paenibacillus donghaensis</name>
    <dbReference type="NCBI Taxonomy" id="414771"/>
    <lineage>
        <taxon>Bacteria</taxon>
        <taxon>Bacillati</taxon>
        <taxon>Bacillota</taxon>
        <taxon>Bacilli</taxon>
        <taxon>Bacillales</taxon>
        <taxon>Paenibacillaceae</taxon>
        <taxon>Paenibacillus</taxon>
    </lineage>
</organism>
<gene>
    <name evidence="5" type="ORF">B9T62_03400</name>
</gene>
<keyword evidence="2" id="KW-0238">DNA-binding</keyword>
<dbReference type="GO" id="GO:0003700">
    <property type="term" value="F:DNA-binding transcription factor activity"/>
    <property type="evidence" value="ECO:0007669"/>
    <property type="project" value="InterPro"/>
</dbReference>
<evidence type="ECO:0000313" key="5">
    <source>
        <dbReference type="EMBL" id="ASA26160.1"/>
    </source>
</evidence>
<dbReference type="InterPro" id="IPR018060">
    <property type="entry name" value="HTH_AraC"/>
</dbReference>
<evidence type="ECO:0000256" key="2">
    <source>
        <dbReference type="ARBA" id="ARBA00023125"/>
    </source>
</evidence>
<sequence>MPVQEVAAAVGYEERRYFSEMFKKITGVTPSDFRAGFHADTPPRWITYGSSITQCVAASSPSRTWPAIAAAAAGYNLTCLGYSGNCHLEPMVARMIRGLPAALITLCVGVNVYGAGTLSPRTFQPALIGLLETIRERHRDTPLLVISPLYGSERETDENKLGFTLPLLRKEIAATVALLQQRGDNHLAYRDGLEWLGAEDAALLPAGLHPDAAGYELLGARFMERILRRGRGHGHG</sequence>
<keyword evidence="1" id="KW-0805">Transcription regulation</keyword>
<dbReference type="KEGG" id="pdh:B9T62_03400"/>
<dbReference type="InterPro" id="IPR009057">
    <property type="entry name" value="Homeodomain-like_sf"/>
</dbReference>
<dbReference type="EMBL" id="CP021780">
    <property type="protein sequence ID" value="ASA26160.1"/>
    <property type="molecule type" value="Genomic_DNA"/>
</dbReference>
<name>A0A2Z2KQP2_9BACL</name>
<dbReference type="Pfam" id="PF13472">
    <property type="entry name" value="Lipase_GDSL_2"/>
    <property type="match status" value="1"/>
</dbReference>
<dbReference type="Proteomes" id="UP000249890">
    <property type="component" value="Chromosome"/>
</dbReference>
<reference evidence="5 6" key="1">
    <citation type="submission" date="2017-06" db="EMBL/GenBank/DDBJ databases">
        <title>Complete genome sequence of Paenibacillus donghaensis KCTC 13049T isolated from East Sea sediment, South Korea.</title>
        <authorList>
            <person name="Jung B.K."/>
            <person name="Hong S.-J."/>
            <person name="Shin J.-H."/>
        </authorList>
    </citation>
    <scope>NUCLEOTIDE SEQUENCE [LARGE SCALE GENOMIC DNA]</scope>
    <source>
        <strain evidence="5 6">KCTC 13049</strain>
    </source>
</reference>
<keyword evidence="6" id="KW-1185">Reference proteome</keyword>
<protein>
    <recommendedName>
        <fullName evidence="4">HTH araC/xylS-type domain-containing protein</fullName>
    </recommendedName>
</protein>
<dbReference type="InterPro" id="IPR020449">
    <property type="entry name" value="Tscrpt_reg_AraC-type_HTH"/>
</dbReference>
<dbReference type="SUPFAM" id="SSF46689">
    <property type="entry name" value="Homeodomain-like"/>
    <property type="match status" value="1"/>
</dbReference>
<dbReference type="Gene3D" id="3.40.50.1110">
    <property type="entry name" value="SGNH hydrolase"/>
    <property type="match status" value="1"/>
</dbReference>
<dbReference type="GO" id="GO:0043565">
    <property type="term" value="F:sequence-specific DNA binding"/>
    <property type="evidence" value="ECO:0007669"/>
    <property type="project" value="InterPro"/>
</dbReference>
<accession>A0A2Z2KQP2</accession>
<dbReference type="Pfam" id="PF12833">
    <property type="entry name" value="HTH_18"/>
    <property type="match status" value="1"/>
</dbReference>
<dbReference type="InterPro" id="IPR013830">
    <property type="entry name" value="SGNH_hydro"/>
</dbReference>
<evidence type="ECO:0000259" key="4">
    <source>
        <dbReference type="PROSITE" id="PS01124"/>
    </source>
</evidence>
<proteinExistence type="predicted"/>
<evidence type="ECO:0000256" key="1">
    <source>
        <dbReference type="ARBA" id="ARBA00023015"/>
    </source>
</evidence>
<dbReference type="OrthoDB" id="2060945at2"/>
<dbReference type="Gene3D" id="1.10.10.60">
    <property type="entry name" value="Homeodomain-like"/>
    <property type="match status" value="1"/>
</dbReference>
<dbReference type="SUPFAM" id="SSF52266">
    <property type="entry name" value="SGNH hydrolase"/>
    <property type="match status" value="1"/>
</dbReference>
<evidence type="ECO:0000256" key="3">
    <source>
        <dbReference type="ARBA" id="ARBA00023163"/>
    </source>
</evidence>
<dbReference type="AlphaFoldDB" id="A0A2Z2KQP2"/>
<dbReference type="InterPro" id="IPR036514">
    <property type="entry name" value="SGNH_hydro_sf"/>
</dbReference>